<dbReference type="GeneID" id="15042069"/>
<dbReference type="GO" id="GO:0051276">
    <property type="term" value="P:chromosome organization"/>
    <property type="evidence" value="ECO:0007669"/>
    <property type="project" value="InterPro"/>
</dbReference>
<dbReference type="Pfam" id="PF03592">
    <property type="entry name" value="Terminase_2"/>
    <property type="match status" value="1"/>
</dbReference>
<reference evidence="5 6" key="1">
    <citation type="journal article" date="2013" name="Virus Genes">
        <title>Complete nucleotide sequence of Bacillus subtilis (natto) bacteriophage PM1, a phage associated with disruption of food production.</title>
        <authorList>
            <person name="Umene K."/>
            <person name="Shiraishi A."/>
        </authorList>
    </citation>
    <scope>NUCLEOTIDE SEQUENCE [LARGE SCALE GENOMIC DNA]</scope>
    <source>
        <strain evidence="5">PM1</strain>
    </source>
</reference>
<dbReference type="InterPro" id="IPR005335">
    <property type="entry name" value="Terminase_ssu"/>
</dbReference>
<evidence type="ECO:0000259" key="4">
    <source>
        <dbReference type="Pfam" id="PF10668"/>
    </source>
</evidence>
<feature type="domain" description="PBSX phage terminase small subunit-like N-terminal" evidence="4">
    <location>
        <begin position="1"/>
        <end position="57"/>
    </location>
</feature>
<keyword evidence="6" id="KW-1185">Reference proteome</keyword>
<dbReference type="Pfam" id="PF10668">
    <property type="entry name" value="Phage_terminase"/>
    <property type="match status" value="1"/>
</dbReference>
<dbReference type="InterPro" id="IPR038713">
    <property type="entry name" value="Terminase_Gp1_N_sf"/>
</dbReference>
<feature type="region of interest" description="Disordered" evidence="3">
    <location>
        <begin position="36"/>
        <end position="75"/>
    </location>
</feature>
<evidence type="ECO:0000256" key="2">
    <source>
        <dbReference type="ARBA" id="ARBA00023219"/>
    </source>
</evidence>
<dbReference type="EMBL" id="AB711120">
    <property type="protein sequence ID" value="BAM99128.1"/>
    <property type="molecule type" value="Genomic_DNA"/>
</dbReference>
<proteinExistence type="predicted"/>
<dbReference type="Proteomes" id="UP000011861">
    <property type="component" value="Segment"/>
</dbReference>
<name>M4ZS05_9CAUD</name>
<sequence>MPRERDPKRQESYSLYKKSKGEMGIKEIAERLDVPPKTVSSWKNKDKWDDLLAQNKRSIPQKKKKTPKKEKKKTVDNKIKLKKVNQFKVEPPEIEIDDFMNDPELTDRQRLFILHYLKSFNATQSAIKAGYSKKAAHVQGPQLLGNPRITAYMAKLKKQMCSDLYIDGLDVLNQYVKIAFADITDYLEWGRKEVQAQGQHGPLFDENGEPMMIEINYVEFKDSKEIDGMVVSEVKQGKDGVSIKLEDRLKALDKLAQYHDLFHDDFKRKIETEKLELQKQKLQKESEDTGPLEVVIKRKEA</sequence>
<keyword evidence="1" id="KW-1188">Viral release from host cell</keyword>
<dbReference type="KEGG" id="vg:15042069"/>
<evidence type="ECO:0000313" key="6">
    <source>
        <dbReference type="Proteomes" id="UP000011861"/>
    </source>
</evidence>
<dbReference type="OrthoDB" id="6272at10239"/>
<protein>
    <recommendedName>
        <fullName evidence="4">PBSX phage terminase small subunit-like N-terminal domain-containing protein</fullName>
    </recommendedName>
</protein>
<dbReference type="Gene3D" id="1.10.10.1400">
    <property type="entry name" value="Terminase, small subunit, N-terminal DNA-binding domain, HTH motif"/>
    <property type="match status" value="1"/>
</dbReference>
<organism evidence="5 6">
    <name type="scientific">Bacillus phage PM1</name>
    <dbReference type="NCBI Taxonomy" id="547228"/>
    <lineage>
        <taxon>Viruses</taxon>
        <taxon>Duplodnaviria</taxon>
        <taxon>Heunggongvirae</taxon>
        <taxon>Uroviricota</taxon>
        <taxon>Caudoviricetes</taxon>
        <taxon>Pemunavirus</taxon>
        <taxon>Pemunavirus PM1</taxon>
    </lineage>
</organism>
<dbReference type="PANTHER" id="PTHR41328">
    <property type="entry name" value="TERMINASE SMALL SUBUNIT-RELATED"/>
    <property type="match status" value="1"/>
</dbReference>
<dbReference type="RefSeq" id="YP_007678074.1">
    <property type="nucleotide sequence ID" value="NC_020883.1"/>
</dbReference>
<feature type="compositionally biased region" description="Basic residues" evidence="3">
    <location>
        <begin position="59"/>
        <end position="72"/>
    </location>
</feature>
<keyword evidence="2" id="KW-0231">Viral genome packaging</keyword>
<dbReference type="InterPro" id="IPR018925">
    <property type="entry name" value="XtmA-like_N"/>
</dbReference>
<evidence type="ECO:0000256" key="1">
    <source>
        <dbReference type="ARBA" id="ARBA00022612"/>
    </source>
</evidence>
<evidence type="ECO:0000256" key="3">
    <source>
        <dbReference type="SAM" id="MobiDB-lite"/>
    </source>
</evidence>
<dbReference type="PANTHER" id="PTHR41328:SF3">
    <property type="entry name" value="PBSX PHAGE TERMINASE SMALL SUBUNIT"/>
    <property type="match status" value="1"/>
</dbReference>
<evidence type="ECO:0000313" key="5">
    <source>
        <dbReference type="EMBL" id="BAM99128.1"/>
    </source>
</evidence>
<dbReference type="InterPro" id="IPR052404">
    <property type="entry name" value="SPP1-like_terminase"/>
</dbReference>
<accession>M4ZS05</accession>